<dbReference type="AlphaFoldDB" id="A0AAE7ELK4"/>
<protein>
    <submittedName>
        <fullName evidence="1">DUF5677 domain-containing protein</fullName>
    </submittedName>
</protein>
<reference evidence="2" key="1">
    <citation type="submission" date="2020-03" db="EMBL/GenBank/DDBJ databases">
        <title>Genome sequences of seven Enterobacteriaceae strains isolated from Canadian wastewater treatment facilities.</title>
        <authorList>
            <person name="Huang H."/>
            <person name="Chmara J.T."/>
            <person name="Duceppe M.-O."/>
        </authorList>
    </citation>
    <scope>NUCLEOTIDE SEQUENCE [LARGE SCALE GENOMIC DNA]</scope>
    <source>
        <strain evidence="2">Biosolid 3</strain>
    </source>
</reference>
<dbReference type="EMBL" id="CP054160">
    <property type="protein sequence ID" value="QKJ61139.1"/>
    <property type="molecule type" value="Genomic_DNA"/>
</dbReference>
<evidence type="ECO:0000313" key="1">
    <source>
        <dbReference type="EMBL" id="QKJ61139.1"/>
    </source>
</evidence>
<proteinExistence type="predicted"/>
<gene>
    <name evidence="1" type="ORF">G9399_26245</name>
</gene>
<dbReference type="InterPro" id="IPR043733">
    <property type="entry name" value="DUF5677"/>
</dbReference>
<evidence type="ECO:0000313" key="2">
    <source>
        <dbReference type="Proteomes" id="UP000503464"/>
    </source>
</evidence>
<dbReference type="Pfam" id="PF18928">
    <property type="entry name" value="DUF5677"/>
    <property type="match status" value="1"/>
</dbReference>
<name>A0AAE7ELK4_SERFO</name>
<dbReference type="RefSeq" id="WP_173410038.1">
    <property type="nucleotide sequence ID" value="NZ_CP054160.3"/>
</dbReference>
<organism evidence="1 2">
    <name type="scientific">Serratia fonticola</name>
    <dbReference type="NCBI Taxonomy" id="47917"/>
    <lineage>
        <taxon>Bacteria</taxon>
        <taxon>Pseudomonadati</taxon>
        <taxon>Pseudomonadota</taxon>
        <taxon>Gammaproteobacteria</taxon>
        <taxon>Enterobacterales</taxon>
        <taxon>Yersiniaceae</taxon>
        <taxon>Serratia</taxon>
    </lineage>
</organism>
<accession>A0AAE7ELK4</accession>
<dbReference type="Proteomes" id="UP000503464">
    <property type="component" value="Chromosome"/>
</dbReference>
<sequence length="319" mass="37176">MYYDVLSAKQGWNFEGTMHNLVKEFIRKRTLAENMELNEPLHDGVYYLEKLNELIERFCRDNEAKLVNEVPWPSMHDMYRRNYEYCSGVFGLFLIGQFPSCEALCRTAIEGSVNLHYISIGDSMTKQISYIKHHLETERKQNKNWKRSIEDSSYPDDAKAYHLQRISDKDRCLDHYEYGLKTSLALSNVEFDAVDSKWPSIFDRFKEIKDEVGYRTIYAALCSQAHNDAEDSLNKIMARITENVSGMEEAQWIEQYNFSLYMALIALDYHAFASAMYIAKFGINADEIIKLKNRVAESILNVVENGPRLILENIRFESA</sequence>